<dbReference type="PANTHER" id="PTHR13361:SF1">
    <property type="entry name" value="WW DOMAIN-BINDING PROTEIN 11"/>
    <property type="match status" value="1"/>
</dbReference>
<feature type="region of interest" description="Disordered" evidence="3">
    <location>
        <begin position="192"/>
        <end position="407"/>
    </location>
</feature>
<dbReference type="InterPro" id="IPR019007">
    <property type="entry name" value="Wbp11/ELF5/Saf1_N"/>
</dbReference>
<feature type="domain" description="Wbp11/ELF5/Saf1 N-terminal" evidence="4">
    <location>
        <begin position="12"/>
        <end position="94"/>
    </location>
</feature>
<comment type="caution">
    <text evidence="5">The sequence shown here is derived from an EMBL/GenBank/DDBJ whole genome shotgun (WGS) entry which is preliminary data.</text>
</comment>
<evidence type="ECO:0000256" key="2">
    <source>
        <dbReference type="ARBA" id="ARBA00023242"/>
    </source>
</evidence>
<dbReference type="Pfam" id="PF09429">
    <property type="entry name" value="Wbp11"/>
    <property type="match status" value="1"/>
</dbReference>
<feature type="compositionally biased region" description="Basic and acidic residues" evidence="3">
    <location>
        <begin position="224"/>
        <end position="265"/>
    </location>
</feature>
<dbReference type="OrthoDB" id="10067323at2759"/>
<dbReference type="EMBL" id="LJIJ01000087">
    <property type="protein sequence ID" value="ODN03082.1"/>
    <property type="molecule type" value="Genomic_DNA"/>
</dbReference>
<comment type="subcellular location">
    <subcellularLocation>
        <location evidence="1">Nucleus</location>
    </subcellularLocation>
</comment>
<evidence type="ECO:0000256" key="1">
    <source>
        <dbReference type="ARBA" id="ARBA00004123"/>
    </source>
</evidence>
<dbReference type="Proteomes" id="UP000094527">
    <property type="component" value="Unassembled WGS sequence"/>
</dbReference>
<dbReference type="GO" id="GO:0005681">
    <property type="term" value="C:spliceosomal complex"/>
    <property type="evidence" value="ECO:0007669"/>
    <property type="project" value="TreeGrafter"/>
</dbReference>
<evidence type="ECO:0000259" key="4">
    <source>
        <dbReference type="Pfam" id="PF09429"/>
    </source>
</evidence>
<dbReference type="AlphaFoldDB" id="A0A1D2NCV7"/>
<feature type="compositionally biased region" description="Pro residues" evidence="3">
    <location>
        <begin position="330"/>
        <end position="361"/>
    </location>
</feature>
<keyword evidence="2" id="KW-0539">Nucleus</keyword>
<name>A0A1D2NCV7_ORCCI</name>
<proteinExistence type="predicted"/>
<evidence type="ECO:0000256" key="3">
    <source>
        <dbReference type="SAM" id="MobiDB-lite"/>
    </source>
</evidence>
<accession>A0A1D2NCV7</accession>
<protein>
    <submittedName>
        <fullName evidence="5">WW domain-binding protein 11</fullName>
    </submittedName>
</protein>
<dbReference type="OMA" id="VMNPFGV"/>
<reference evidence="5 6" key="1">
    <citation type="journal article" date="2016" name="Genome Biol. Evol.">
        <title>Gene Family Evolution Reflects Adaptation to Soil Environmental Stressors in the Genome of the Collembolan Orchesella cincta.</title>
        <authorList>
            <person name="Faddeeva-Vakhrusheva A."/>
            <person name="Derks M.F."/>
            <person name="Anvar S.Y."/>
            <person name="Agamennone V."/>
            <person name="Suring W."/>
            <person name="Smit S."/>
            <person name="van Straalen N.M."/>
            <person name="Roelofs D."/>
        </authorList>
    </citation>
    <scope>NUCLEOTIDE SEQUENCE [LARGE SCALE GENOMIC DNA]</scope>
    <source>
        <tissue evidence="5">Mixed pool</tissue>
    </source>
</reference>
<sequence length="504" mass="55446">MGRRSVNTTKSGKFMNPTDQARKEARKKELKKNKKQRLLVRTAVLKNKDPGQIIAELDKLDEIEYNTTQAPALAEKVLKDKRKKLKETLDRVMKLYQKEDPSYWSELKRVESDYERRRFHRIQFFEAVKQAENASVDDIPLPEMMPGGLVASSSSASVADIPLPGEEDGLPEIHGILKKSAAALAIALPPPTPTFCGREPPGVPVGAPPDLSEMDDYSDEEMEVDKPKSVRFQAEESSNRESGEKTLSEMDRFMREIEEESKQFMEEEDLQPPGTEEESGGVKPKPAAAASSEIVPSAAAASNILPSISEPPEPAPPKVDAPVSILSNPSVPPAKPLPPPANVPPPPSAAVPQFFPPPPPALALGGRMRFPPPPPLPLMRPGFNSMRPPAFGHGGPPGGPRYRPAPRASVFSSAPQIMKSDTKIVSETMIQAKPQIRSLSADVTRFVPSIIKQRKDEVDKPKRHEYQIGHSQAVARSLMHQQRPPQKSKDDAYAEFMKEMSGLM</sequence>
<dbReference type="STRING" id="48709.A0A1D2NCV7"/>
<feature type="compositionally biased region" description="Polar residues" evidence="3">
    <location>
        <begin position="1"/>
        <end position="11"/>
    </location>
</feature>
<organism evidence="5 6">
    <name type="scientific">Orchesella cincta</name>
    <name type="common">Springtail</name>
    <name type="synonym">Podura cincta</name>
    <dbReference type="NCBI Taxonomy" id="48709"/>
    <lineage>
        <taxon>Eukaryota</taxon>
        <taxon>Metazoa</taxon>
        <taxon>Ecdysozoa</taxon>
        <taxon>Arthropoda</taxon>
        <taxon>Hexapoda</taxon>
        <taxon>Collembola</taxon>
        <taxon>Entomobryomorpha</taxon>
        <taxon>Entomobryoidea</taxon>
        <taxon>Orchesellidae</taxon>
        <taxon>Orchesellinae</taxon>
        <taxon>Orchesella</taxon>
    </lineage>
</organism>
<feature type="compositionally biased region" description="Low complexity" evidence="3">
    <location>
        <begin position="320"/>
        <end position="329"/>
    </location>
</feature>
<dbReference type="PANTHER" id="PTHR13361">
    <property type="entry name" value="WW DOMAIN-BINDING PROTEIN 11"/>
    <property type="match status" value="1"/>
</dbReference>
<feature type="compositionally biased region" description="Low complexity" evidence="3">
    <location>
        <begin position="379"/>
        <end position="391"/>
    </location>
</feature>
<dbReference type="GO" id="GO:0006396">
    <property type="term" value="P:RNA processing"/>
    <property type="evidence" value="ECO:0007669"/>
    <property type="project" value="InterPro"/>
</dbReference>
<feature type="region of interest" description="Disordered" evidence="3">
    <location>
        <begin position="1"/>
        <end position="34"/>
    </location>
</feature>
<gene>
    <name evidence="5" type="ORF">Ocin01_03605</name>
</gene>
<evidence type="ECO:0000313" key="6">
    <source>
        <dbReference type="Proteomes" id="UP000094527"/>
    </source>
</evidence>
<evidence type="ECO:0000313" key="5">
    <source>
        <dbReference type="EMBL" id="ODN03082.1"/>
    </source>
</evidence>
<keyword evidence="6" id="KW-1185">Reference proteome</keyword>
<feature type="compositionally biased region" description="Acidic residues" evidence="3">
    <location>
        <begin position="212"/>
        <end position="223"/>
    </location>
</feature>
<feature type="compositionally biased region" description="Acidic residues" evidence="3">
    <location>
        <begin position="266"/>
        <end position="279"/>
    </location>
</feature>
<feature type="compositionally biased region" description="Pro residues" evidence="3">
    <location>
        <begin position="309"/>
        <end position="319"/>
    </location>
</feature>